<feature type="chain" id="PRO_5038817648" evidence="5">
    <location>
        <begin position="23"/>
        <end position="557"/>
    </location>
</feature>
<organism evidence="7 8">
    <name type="scientific">Miniimonas arenae</name>
    <dbReference type="NCBI Taxonomy" id="676201"/>
    <lineage>
        <taxon>Bacteria</taxon>
        <taxon>Bacillati</taxon>
        <taxon>Actinomycetota</taxon>
        <taxon>Actinomycetes</taxon>
        <taxon>Micrococcales</taxon>
        <taxon>Beutenbergiaceae</taxon>
        <taxon>Miniimonas</taxon>
    </lineage>
</organism>
<dbReference type="GO" id="GO:0015833">
    <property type="term" value="P:peptide transport"/>
    <property type="evidence" value="ECO:0007669"/>
    <property type="project" value="TreeGrafter"/>
</dbReference>
<dbReference type="PANTHER" id="PTHR30290">
    <property type="entry name" value="PERIPLASMIC BINDING COMPONENT OF ABC TRANSPORTER"/>
    <property type="match status" value="1"/>
</dbReference>
<dbReference type="CDD" id="cd08492">
    <property type="entry name" value="PBP2_NikA_DppA_OppA_like_15"/>
    <property type="match status" value="1"/>
</dbReference>
<sequence>MSRSVRPLAAVAAAVSAVALLAACGSGSAGTGDATDAANGTSDASGDAEAAGDVQTGGELLYLEYQAYDTLYPPASGFYPNGGLIANITDKLVFQDPVTLEFSPWLATDWAMNDDATEYTFNLRPDVTFSDGTPLDAEVVAKNFDLYGTGDPDRGFAVSEQINNYAGSEVVDEDTVIFRFSAPAPGFLQATSANGAGILSSATLDGDADAFAAGNATNVVGTGPFVITDETVGSELVLTAREDYDWAPEESEHQGRAYLDSVRFTVTPEDSVRIGALTSGQADLIRYVQAYDEEQVTSAGLQLFAPQTQGVNNSLSLRFTNEILSDLKVRQALVAGVNTQELVDTVFTENYPAATGVLSHTALGYVDLSDQLAYDPEKAKTLLDEAGWVPGADGIRAKDGKTLTLVASEAKPQPLSRDTLTLISQQLKEIGVDLQILAADSGTYATAMKDPNQVQLYHSMVGRTDLDVIKSQFHSKNRNALLSNDAELDSLLEAVASTPDPQVRLDASAAAQRYLVDNAYVIPLFEEPQVYGAQNYVHGFGWDSIARPKFYDTWLEQ</sequence>
<feature type="region of interest" description="Disordered" evidence="4">
    <location>
        <begin position="30"/>
        <end position="51"/>
    </location>
</feature>
<feature type="signal peptide" evidence="5">
    <location>
        <begin position="1"/>
        <end position="22"/>
    </location>
</feature>
<proteinExistence type="inferred from homology"/>
<dbReference type="InterPro" id="IPR023920">
    <property type="entry name" value="ABC_transptr_sub-bd_KPN01854"/>
</dbReference>
<evidence type="ECO:0000256" key="2">
    <source>
        <dbReference type="ARBA" id="ARBA00022448"/>
    </source>
</evidence>
<evidence type="ECO:0000313" key="8">
    <source>
        <dbReference type="Proteomes" id="UP000313849"/>
    </source>
</evidence>
<dbReference type="Gene3D" id="3.40.190.10">
    <property type="entry name" value="Periplasmic binding protein-like II"/>
    <property type="match status" value="1"/>
</dbReference>
<dbReference type="PIRSF" id="PIRSF002741">
    <property type="entry name" value="MppA"/>
    <property type="match status" value="1"/>
</dbReference>
<dbReference type="GO" id="GO:0043190">
    <property type="term" value="C:ATP-binding cassette (ABC) transporter complex"/>
    <property type="evidence" value="ECO:0007669"/>
    <property type="project" value="InterPro"/>
</dbReference>
<evidence type="ECO:0000256" key="1">
    <source>
        <dbReference type="ARBA" id="ARBA00005695"/>
    </source>
</evidence>
<comment type="caution">
    <text evidence="7">The sequence shown here is derived from an EMBL/GenBank/DDBJ whole genome shotgun (WGS) entry which is preliminary data.</text>
</comment>
<gene>
    <name evidence="7" type="ORF">FH969_02925</name>
</gene>
<dbReference type="OrthoDB" id="5240629at2"/>
<dbReference type="EMBL" id="VENP01000006">
    <property type="protein sequence ID" value="TNU76504.1"/>
    <property type="molecule type" value="Genomic_DNA"/>
</dbReference>
<keyword evidence="3 5" id="KW-0732">Signal</keyword>
<dbReference type="AlphaFoldDB" id="A0A5C5BEJ4"/>
<evidence type="ECO:0000259" key="6">
    <source>
        <dbReference type="Pfam" id="PF00496"/>
    </source>
</evidence>
<dbReference type="SUPFAM" id="SSF53850">
    <property type="entry name" value="Periplasmic binding protein-like II"/>
    <property type="match status" value="1"/>
</dbReference>
<dbReference type="PANTHER" id="PTHR30290:SF9">
    <property type="entry name" value="OLIGOPEPTIDE-BINDING PROTEIN APPA"/>
    <property type="match status" value="1"/>
</dbReference>
<feature type="domain" description="Solute-binding protein family 5" evidence="6">
    <location>
        <begin position="101"/>
        <end position="450"/>
    </location>
</feature>
<protein>
    <submittedName>
        <fullName evidence="7">TIGR04028 family ABC transporter substrate-binding protein</fullName>
    </submittedName>
</protein>
<dbReference type="Gene3D" id="3.10.105.10">
    <property type="entry name" value="Dipeptide-binding Protein, Domain 3"/>
    <property type="match status" value="1"/>
</dbReference>
<dbReference type="Pfam" id="PF00496">
    <property type="entry name" value="SBP_bac_5"/>
    <property type="match status" value="1"/>
</dbReference>
<dbReference type="PROSITE" id="PS51257">
    <property type="entry name" value="PROKAR_LIPOPROTEIN"/>
    <property type="match status" value="1"/>
</dbReference>
<evidence type="ECO:0000256" key="4">
    <source>
        <dbReference type="SAM" id="MobiDB-lite"/>
    </source>
</evidence>
<accession>A0A5C5BEJ4</accession>
<dbReference type="Proteomes" id="UP000313849">
    <property type="component" value="Unassembled WGS sequence"/>
</dbReference>
<dbReference type="InterPro" id="IPR039424">
    <property type="entry name" value="SBP_5"/>
</dbReference>
<dbReference type="InterPro" id="IPR030678">
    <property type="entry name" value="Peptide/Ni-bd"/>
</dbReference>
<evidence type="ECO:0000256" key="5">
    <source>
        <dbReference type="SAM" id="SignalP"/>
    </source>
</evidence>
<dbReference type="InterPro" id="IPR000914">
    <property type="entry name" value="SBP_5_dom"/>
</dbReference>
<evidence type="ECO:0000313" key="7">
    <source>
        <dbReference type="EMBL" id="TNU76504.1"/>
    </source>
</evidence>
<reference evidence="7 8" key="1">
    <citation type="submission" date="2019-06" db="EMBL/GenBank/DDBJ databases">
        <title>Draft genome sequence of Miniimonas arenae KCTC 19750T isolated from sea sand.</title>
        <authorList>
            <person name="Park S.-J."/>
        </authorList>
    </citation>
    <scope>NUCLEOTIDE SEQUENCE [LARGE SCALE GENOMIC DNA]</scope>
    <source>
        <strain evidence="7 8">KCTC 19750</strain>
    </source>
</reference>
<dbReference type="GO" id="GO:0042597">
    <property type="term" value="C:periplasmic space"/>
    <property type="evidence" value="ECO:0007669"/>
    <property type="project" value="UniProtKB-ARBA"/>
</dbReference>
<keyword evidence="8" id="KW-1185">Reference proteome</keyword>
<name>A0A5C5BEJ4_9MICO</name>
<evidence type="ECO:0000256" key="3">
    <source>
        <dbReference type="ARBA" id="ARBA00022729"/>
    </source>
</evidence>
<comment type="similarity">
    <text evidence="1">Belongs to the bacterial solute-binding protein 5 family.</text>
</comment>
<dbReference type="GO" id="GO:1904680">
    <property type="term" value="F:peptide transmembrane transporter activity"/>
    <property type="evidence" value="ECO:0007669"/>
    <property type="project" value="TreeGrafter"/>
</dbReference>
<dbReference type="NCBIfam" id="TIGR04028">
    <property type="entry name" value="SBP_KPN_01854"/>
    <property type="match status" value="1"/>
</dbReference>
<keyword evidence="2" id="KW-0813">Transport</keyword>
<dbReference type="RefSeq" id="WP_139985997.1">
    <property type="nucleotide sequence ID" value="NZ_VENP01000006.1"/>
</dbReference>